<dbReference type="Proteomes" id="UP000249464">
    <property type="component" value="Unassembled WGS sequence"/>
</dbReference>
<gene>
    <name evidence="5" type="primary">BQ5605_C018g08652</name>
    <name evidence="5" type="ORF">BQ5605_C018G08652</name>
</gene>
<dbReference type="STRING" id="796604.A0A2X0MIF2"/>
<evidence type="ECO:0000313" key="6">
    <source>
        <dbReference type="Proteomes" id="UP000249464"/>
    </source>
</evidence>
<name>A0A2X0MIF2_9BASI</name>
<accession>A0A2X0MIF2</accession>
<feature type="region of interest" description="Disordered" evidence="3">
    <location>
        <begin position="558"/>
        <end position="592"/>
    </location>
</feature>
<evidence type="ECO:0000259" key="4">
    <source>
        <dbReference type="Pfam" id="PF00149"/>
    </source>
</evidence>
<dbReference type="GO" id="GO:0005615">
    <property type="term" value="C:extracellular space"/>
    <property type="evidence" value="ECO:0007669"/>
    <property type="project" value="TreeGrafter"/>
</dbReference>
<evidence type="ECO:0000256" key="1">
    <source>
        <dbReference type="ARBA" id="ARBA00022801"/>
    </source>
</evidence>
<feature type="domain" description="Calcineurin-like phosphoesterase" evidence="4">
    <location>
        <begin position="70"/>
        <end position="339"/>
    </location>
</feature>
<protein>
    <submittedName>
        <fullName evidence="5">BQ5605_C018g08652 protein</fullName>
    </submittedName>
</protein>
<dbReference type="InterPro" id="IPR004843">
    <property type="entry name" value="Calcineurin-like_PHP"/>
</dbReference>
<feature type="compositionally biased region" description="Basic residues" evidence="3">
    <location>
        <begin position="9"/>
        <end position="21"/>
    </location>
</feature>
<dbReference type="GO" id="GO:0000298">
    <property type="term" value="F:endopolyphosphatase activity"/>
    <property type="evidence" value="ECO:0007669"/>
    <property type="project" value="TreeGrafter"/>
</dbReference>
<dbReference type="GO" id="GO:0008081">
    <property type="term" value="F:phosphoric diester hydrolase activity"/>
    <property type="evidence" value="ECO:0007669"/>
    <property type="project" value="TreeGrafter"/>
</dbReference>
<dbReference type="GO" id="GO:0006798">
    <property type="term" value="P:polyphosphate catabolic process"/>
    <property type="evidence" value="ECO:0007669"/>
    <property type="project" value="TreeGrafter"/>
</dbReference>
<feature type="region of interest" description="Disordered" evidence="3">
    <location>
        <begin position="1"/>
        <end position="21"/>
    </location>
</feature>
<dbReference type="GO" id="GO:0000324">
    <property type="term" value="C:fungal-type vacuole"/>
    <property type="evidence" value="ECO:0007669"/>
    <property type="project" value="TreeGrafter"/>
</dbReference>
<feature type="compositionally biased region" description="Basic residues" evidence="3">
    <location>
        <begin position="565"/>
        <end position="581"/>
    </location>
</feature>
<evidence type="ECO:0000313" key="5">
    <source>
        <dbReference type="EMBL" id="SGY25646.1"/>
    </source>
</evidence>
<dbReference type="PANTHER" id="PTHR10340:SF55">
    <property type="entry name" value="ENDOPOLYPHOSPHATASE"/>
    <property type="match status" value="1"/>
</dbReference>
<dbReference type="PANTHER" id="PTHR10340">
    <property type="entry name" value="SPHINGOMYELIN PHOSPHODIESTERASE"/>
    <property type="match status" value="1"/>
</dbReference>
<organism evidence="5 6">
    <name type="scientific">Microbotryum silenes-dioicae</name>
    <dbReference type="NCBI Taxonomy" id="796604"/>
    <lineage>
        <taxon>Eukaryota</taxon>
        <taxon>Fungi</taxon>
        <taxon>Dikarya</taxon>
        <taxon>Basidiomycota</taxon>
        <taxon>Pucciniomycotina</taxon>
        <taxon>Microbotryomycetes</taxon>
        <taxon>Microbotryales</taxon>
        <taxon>Microbotryaceae</taxon>
        <taxon>Microbotryum</taxon>
    </lineage>
</organism>
<dbReference type="EMBL" id="FQNC01000020">
    <property type="protein sequence ID" value="SGY25646.1"/>
    <property type="molecule type" value="Genomic_DNA"/>
</dbReference>
<dbReference type="InterPro" id="IPR029052">
    <property type="entry name" value="Metallo-depent_PP-like"/>
</dbReference>
<keyword evidence="2" id="KW-0325">Glycoprotein</keyword>
<feature type="compositionally biased region" description="Basic residues" evidence="3">
    <location>
        <begin position="407"/>
        <end position="417"/>
    </location>
</feature>
<dbReference type="AlphaFoldDB" id="A0A2X0MIF2"/>
<dbReference type="SUPFAM" id="SSF56300">
    <property type="entry name" value="Metallo-dependent phosphatases"/>
    <property type="match status" value="1"/>
</dbReference>
<sequence length="739" mass="83890">MASPEGSQHRRGRRSQSRPRRQAITIAALAPLLLSSWFLSTHASPTPAPSTPFTSESMPLEGPVVKLHGRFLHLTDMHPDLFYLFNSSEATSCHTHALSKGSRAGYWGTSVSDCDAPLTLLNSTFDWLEQHFKGKVDFVVWTGDNARHDIDTRFPRSMPEIYELNRYISSRMRQTFGNKVPIVTSFGNNGQSLSRPLFFTFAELTPCDPSVDIFPHNIMFGGPSAITSEFLKLWKHYIPEEHLHTFARGGYYSVEAIPNQLVLVSLNTLYFYENNKGVDGCPSFSLRSSSSSSFKRKKDDDPGTEELLWLEQQLLLARMRGMQVWLTGHVPPTQSNYYEGCYSRYGELMLAYQDTILGWVLLFTASSTFVKHALNSRTRSLHRGLFGHMNVDHFSLIQADDVLPPPRKSKQHKKTKKQDRVLHTTGSSTTLVNNLLQQFQGLPKRKHLKEKDYSVVHINPSVIPTYLPTFRVWEFNTTVGEGSFRPTEWATDGVNEFSSRTDEDEDVEDKDEDEDELTWEGEERDAVPTIPRLLEVVASQLRIGYKFFRRSMSSDASLPDMEITRKKKTKHRKQQPRRRLPRYSSPNAPGRSNRFLTPLGFTQYYLELDKANEFEGFGSESAWQKGGDRPRPVWNVEYVTMPAETVARRLMEKGGDSEETGLDPFVSSAVWPAEVLNATQSGGSVEDVVQMLRQLDLTPYELDDLTLGSWLGLARRIAKGGKAWKNFSKRMFVSSGAEP</sequence>
<evidence type="ECO:0000256" key="2">
    <source>
        <dbReference type="ARBA" id="ARBA00023180"/>
    </source>
</evidence>
<feature type="region of interest" description="Disordered" evidence="3">
    <location>
        <begin position="484"/>
        <end position="523"/>
    </location>
</feature>
<keyword evidence="1" id="KW-0378">Hydrolase</keyword>
<dbReference type="GO" id="GO:0004309">
    <property type="term" value="F:exopolyphosphatase activity"/>
    <property type="evidence" value="ECO:0007669"/>
    <property type="project" value="TreeGrafter"/>
</dbReference>
<reference evidence="5 6" key="1">
    <citation type="submission" date="2016-11" db="EMBL/GenBank/DDBJ databases">
        <authorList>
            <person name="Jaros S."/>
            <person name="Januszkiewicz K."/>
            <person name="Wedrychowicz H."/>
        </authorList>
    </citation>
    <scope>NUCLEOTIDE SEQUENCE [LARGE SCALE GENOMIC DNA]</scope>
</reference>
<feature type="compositionally biased region" description="Acidic residues" evidence="3">
    <location>
        <begin position="502"/>
        <end position="523"/>
    </location>
</feature>
<feature type="region of interest" description="Disordered" evidence="3">
    <location>
        <begin position="402"/>
        <end position="424"/>
    </location>
</feature>
<dbReference type="Pfam" id="PF00149">
    <property type="entry name" value="Metallophos"/>
    <property type="match status" value="1"/>
</dbReference>
<evidence type="ECO:0000256" key="3">
    <source>
        <dbReference type="SAM" id="MobiDB-lite"/>
    </source>
</evidence>
<proteinExistence type="predicted"/>
<keyword evidence="6" id="KW-1185">Reference proteome</keyword>